<gene>
    <name evidence="2" type="ORF">I206_00459</name>
    <name evidence="3" type="ORF">I206_100867</name>
</gene>
<feature type="compositionally biased region" description="Basic and acidic residues" evidence="1">
    <location>
        <begin position="231"/>
        <end position="240"/>
    </location>
</feature>
<keyword evidence="2" id="KW-0687">Ribonucleoprotein</keyword>
<feature type="region of interest" description="Disordered" evidence="1">
    <location>
        <begin position="261"/>
        <end position="285"/>
    </location>
</feature>
<dbReference type="PANTHER" id="PTHR13237">
    <property type="entry name" value="SOMETHING ABOUT SILENCING PROTEIN 10-RELATED"/>
    <property type="match status" value="1"/>
</dbReference>
<dbReference type="PANTHER" id="PTHR13237:SF9">
    <property type="entry name" value="NEUROGUIDIN"/>
    <property type="match status" value="1"/>
</dbReference>
<organism evidence="2">
    <name type="scientific">Kwoniella pini CBS 10737</name>
    <dbReference type="NCBI Taxonomy" id="1296096"/>
    <lineage>
        <taxon>Eukaryota</taxon>
        <taxon>Fungi</taxon>
        <taxon>Dikarya</taxon>
        <taxon>Basidiomycota</taxon>
        <taxon>Agaricomycotina</taxon>
        <taxon>Tremellomycetes</taxon>
        <taxon>Tremellales</taxon>
        <taxon>Cryptococcaceae</taxon>
        <taxon>Kwoniella</taxon>
    </lineage>
</organism>
<dbReference type="GO" id="GO:0032040">
    <property type="term" value="C:small-subunit processome"/>
    <property type="evidence" value="ECO:0007669"/>
    <property type="project" value="TreeGrafter"/>
</dbReference>
<dbReference type="GO" id="GO:0000462">
    <property type="term" value="P:maturation of SSU-rRNA from tricistronic rRNA transcript (SSU-rRNA, 5.8S rRNA, LSU-rRNA)"/>
    <property type="evidence" value="ECO:0007669"/>
    <property type="project" value="TreeGrafter"/>
</dbReference>
<keyword evidence="4" id="KW-1185">Reference proteome</keyword>
<dbReference type="EMBL" id="CP144519">
    <property type="protein sequence ID" value="WWC66960.1"/>
    <property type="molecule type" value="Genomic_DNA"/>
</dbReference>
<reference evidence="3" key="2">
    <citation type="submission" date="2013-07" db="EMBL/GenBank/DDBJ databases">
        <authorList>
            <consortium name="The Broad Institute Genome Sequencing Platform"/>
            <person name="Cuomo C."/>
            <person name="Litvintseva A."/>
            <person name="Chen Y."/>
            <person name="Heitman J."/>
            <person name="Sun S."/>
            <person name="Springer D."/>
            <person name="Dromer F."/>
            <person name="Young S.K."/>
            <person name="Zeng Q."/>
            <person name="Gargeya S."/>
            <person name="Fitzgerald M."/>
            <person name="Abouelleil A."/>
            <person name="Alvarado L."/>
            <person name="Berlin A.M."/>
            <person name="Chapman S.B."/>
            <person name="Dewar J."/>
            <person name="Goldberg J."/>
            <person name="Griggs A."/>
            <person name="Gujja S."/>
            <person name="Hansen M."/>
            <person name="Howarth C."/>
            <person name="Imamovic A."/>
            <person name="Larimer J."/>
            <person name="McCowan C."/>
            <person name="Murphy C."/>
            <person name="Pearson M."/>
            <person name="Priest M."/>
            <person name="Roberts A."/>
            <person name="Saif S."/>
            <person name="Shea T."/>
            <person name="Sykes S."/>
            <person name="Wortman J."/>
            <person name="Nusbaum C."/>
            <person name="Birren B."/>
        </authorList>
    </citation>
    <scope>NUCLEOTIDE SEQUENCE</scope>
    <source>
        <strain evidence="3">CBS 10737</strain>
    </source>
</reference>
<evidence type="ECO:0000313" key="4">
    <source>
        <dbReference type="Proteomes" id="UP000094020"/>
    </source>
</evidence>
<feature type="region of interest" description="Disordered" evidence="1">
    <location>
        <begin position="157"/>
        <end position="241"/>
    </location>
</feature>
<dbReference type="KEGG" id="kpin:30168828"/>
<protein>
    <submittedName>
        <fullName evidence="2">U3 small nucleolar ribonucleoprotein LCP5</fullName>
    </submittedName>
</protein>
<dbReference type="AlphaFoldDB" id="A0A1B9IBY2"/>
<dbReference type="Proteomes" id="UP000094020">
    <property type="component" value="Chromosome 1"/>
</dbReference>
<dbReference type="OrthoDB" id="203440at2759"/>
<dbReference type="STRING" id="1296096.A0A1B9IBY2"/>
<evidence type="ECO:0000313" key="2">
    <source>
        <dbReference type="EMBL" id="OCF53158.1"/>
    </source>
</evidence>
<proteinExistence type="predicted"/>
<dbReference type="GeneID" id="30168828"/>
<name>A0A1B9IBY2_9TREE</name>
<evidence type="ECO:0000256" key="1">
    <source>
        <dbReference type="SAM" id="MobiDB-lite"/>
    </source>
</evidence>
<evidence type="ECO:0000313" key="3">
    <source>
        <dbReference type="EMBL" id="WWC66960.1"/>
    </source>
</evidence>
<reference evidence="2" key="3">
    <citation type="submission" date="2016-07" db="EMBL/GenBank/DDBJ databases">
        <title>Evolution of pathogenesis and genome organization in the Tremellales.</title>
        <authorList>
            <person name="Cuomo C."/>
            <person name="Litvintseva A."/>
            <person name="Heitman J."/>
            <person name="Chen Y."/>
            <person name="Sun S."/>
            <person name="Springer D."/>
            <person name="Dromer F."/>
            <person name="Young S."/>
            <person name="Zeng Q."/>
            <person name="Chapman S."/>
            <person name="Gujja S."/>
            <person name="Saif S."/>
            <person name="Birren B."/>
        </authorList>
    </citation>
    <scope>NUCLEOTIDE SEQUENCE</scope>
    <source>
        <strain evidence="2">CBS 10737</strain>
    </source>
</reference>
<sequence length="376" mass="41266">MDSDSETTPNLSTEEVLKLFDTIQTSVEATTSSSSSLLNKVKTNDESLDFTNGLSLLLLRPQLLLSSLHNLIIMLSLRLLDPSLPFPSPEELQSTIALSTPFTAPRSHSSITGSKDLVAEIGGELVLGQEVMDKVRGMESKLEYQIKKLVGLAEADEKKGTKAVDEDVEEDPLSFRPNPSAIVSSREPATQSSRLTALENESDSEGEASSSKIYRPPRVAAVPYLDPSSSRGEKKQRERQAPALLSEFAQSIDTAPIMESTSGLSVRQTSSGNKHHTNSLSQKRAEELRRINEFEESNMTRLVTSKKEAKRRRDDEAALAMGFGINTGRNRKGRNGLEAEMEGVLNERGSKGVWDNVGKLGERGDALQRGKKRIKR</sequence>
<feature type="compositionally biased region" description="Polar residues" evidence="1">
    <location>
        <begin position="181"/>
        <end position="195"/>
    </location>
</feature>
<accession>A0A1B9IBY2</accession>
<dbReference type="EMBL" id="KI894007">
    <property type="protein sequence ID" value="OCF53158.1"/>
    <property type="molecule type" value="Genomic_DNA"/>
</dbReference>
<feature type="compositionally biased region" description="Polar residues" evidence="1">
    <location>
        <begin position="261"/>
        <end position="282"/>
    </location>
</feature>
<dbReference type="RefSeq" id="XP_019014377.1">
    <property type="nucleotide sequence ID" value="XM_019152239.1"/>
</dbReference>
<reference evidence="2" key="1">
    <citation type="submission" date="2013-07" db="EMBL/GenBank/DDBJ databases">
        <title>The Genome Sequence of Cryptococcus pinus CBS10737.</title>
        <authorList>
            <consortium name="The Broad Institute Genome Sequencing Platform"/>
            <person name="Cuomo C."/>
            <person name="Litvintseva A."/>
            <person name="Chen Y."/>
            <person name="Heitman J."/>
            <person name="Sun S."/>
            <person name="Springer D."/>
            <person name="Dromer F."/>
            <person name="Young S.K."/>
            <person name="Zeng Q."/>
            <person name="Gargeya S."/>
            <person name="Fitzgerald M."/>
            <person name="Abouelleil A."/>
            <person name="Alvarado L."/>
            <person name="Berlin A.M."/>
            <person name="Chapman S.B."/>
            <person name="Dewar J."/>
            <person name="Goldberg J."/>
            <person name="Griggs A."/>
            <person name="Gujja S."/>
            <person name="Hansen M."/>
            <person name="Howarth C."/>
            <person name="Imamovic A."/>
            <person name="Larimer J."/>
            <person name="McCowan C."/>
            <person name="Murphy C."/>
            <person name="Pearson M."/>
            <person name="Priest M."/>
            <person name="Roberts A."/>
            <person name="Saif S."/>
            <person name="Shea T."/>
            <person name="Sykes S."/>
            <person name="Wortman J."/>
            <person name="Nusbaum C."/>
            <person name="Birren B."/>
        </authorList>
    </citation>
    <scope>NUCLEOTIDE SEQUENCE [LARGE SCALE GENOMIC DNA]</scope>
    <source>
        <strain evidence="2">CBS 10737</strain>
    </source>
</reference>
<reference evidence="3" key="4">
    <citation type="submission" date="2024-02" db="EMBL/GenBank/DDBJ databases">
        <title>Comparative genomics of Cryptococcus and Kwoniella reveals pathogenesis evolution and contrasting modes of karyotype evolution via chromosome fusion or intercentromeric recombination.</title>
        <authorList>
            <person name="Coelho M.A."/>
            <person name="David-Palma M."/>
            <person name="Shea T."/>
            <person name="Bowers K."/>
            <person name="McGinley-Smith S."/>
            <person name="Mohammad A.W."/>
            <person name="Gnirke A."/>
            <person name="Yurkov A.M."/>
            <person name="Nowrousian M."/>
            <person name="Sun S."/>
            <person name="Cuomo C.A."/>
            <person name="Heitman J."/>
        </authorList>
    </citation>
    <scope>NUCLEOTIDE SEQUENCE</scope>
    <source>
        <strain evidence="3">CBS 10737</strain>
    </source>
</reference>